<dbReference type="AlphaFoldDB" id="A0A830HWE9"/>
<evidence type="ECO:0000256" key="1">
    <source>
        <dbReference type="SAM" id="MobiDB-lite"/>
    </source>
</evidence>
<organism evidence="2 3">
    <name type="scientific">Pycnococcus provasolii</name>
    <dbReference type="NCBI Taxonomy" id="41880"/>
    <lineage>
        <taxon>Eukaryota</taxon>
        <taxon>Viridiplantae</taxon>
        <taxon>Chlorophyta</taxon>
        <taxon>Pseudoscourfieldiophyceae</taxon>
        <taxon>Pseudoscourfieldiales</taxon>
        <taxon>Pycnococcaceae</taxon>
        <taxon>Pycnococcus</taxon>
    </lineage>
</organism>
<gene>
    <name evidence="2" type="ORF">PPROV_001025200</name>
</gene>
<feature type="region of interest" description="Disordered" evidence="1">
    <location>
        <begin position="185"/>
        <end position="228"/>
    </location>
</feature>
<keyword evidence="3" id="KW-1185">Reference proteome</keyword>
<comment type="caution">
    <text evidence="2">The sequence shown here is derived from an EMBL/GenBank/DDBJ whole genome shotgun (WGS) entry which is preliminary data.</text>
</comment>
<name>A0A830HWE9_9CHLO</name>
<feature type="region of interest" description="Disordered" evidence="1">
    <location>
        <begin position="81"/>
        <end position="129"/>
    </location>
</feature>
<proteinExistence type="predicted"/>
<feature type="region of interest" description="Disordered" evidence="1">
    <location>
        <begin position="146"/>
        <end position="166"/>
    </location>
</feature>
<protein>
    <submittedName>
        <fullName evidence="2">Uncharacterized protein</fullName>
    </submittedName>
</protein>
<evidence type="ECO:0000313" key="3">
    <source>
        <dbReference type="Proteomes" id="UP000660262"/>
    </source>
</evidence>
<reference evidence="2" key="1">
    <citation type="submission" date="2020-10" db="EMBL/GenBank/DDBJ databases">
        <title>Unveiling of a novel bifunctional photoreceptor, Dualchrome1, isolated from a cosmopolitan green alga.</title>
        <authorList>
            <person name="Suzuki S."/>
            <person name="Kawachi M."/>
        </authorList>
    </citation>
    <scope>NUCLEOTIDE SEQUENCE</scope>
    <source>
        <strain evidence="2">NIES 2893</strain>
    </source>
</reference>
<feature type="compositionally biased region" description="Low complexity" evidence="1">
    <location>
        <begin position="198"/>
        <end position="216"/>
    </location>
</feature>
<feature type="compositionally biased region" description="Basic and acidic residues" evidence="1">
    <location>
        <begin position="185"/>
        <end position="197"/>
    </location>
</feature>
<accession>A0A830HWE9</accession>
<feature type="compositionally biased region" description="Basic and acidic residues" evidence="1">
    <location>
        <begin position="99"/>
        <end position="112"/>
    </location>
</feature>
<sequence length="1019" mass="109361">MIRFVYKLHTDGSRSSGSSGGSYRRRYGRYSVTEELYDEDSYSSSMGGGSSSIFHSGAASSSEINQLAKLLFSNLYDAPSVPGTSSNGQNGGGGPHGGETWEHDGNGLDENRGQSTVDVHSSQQKDPCDVPLGRAVALYEPRHVVSASAPKASAQSVVEPSAGEDEMDNMDDIVSALAAFVGVDDDHHHHDHDRDEQTQTQPTLSPSTSPSRPQQQAVSRAAPRSPSGRVTCVTTCALANGHNVLACAVQVPDLSAAKSTIELFDSVRSTPLGWVPWKGRAPVVAMAADASALLIATRDGGLYTLKLDEIVRSTNPAAPPATMVELWEPCDDAAPIAACLWWQASASGVRQPIVACRDGTVHLPAIDATLNGKRRQRSVSIAVSTRSVLGTMELVSEASGAFLLISETCFKTPNGTLLRSGGAPFHALDLEYTGRDGWHHSILDEATDAFAPRELDGGEYGTAGAAETTSALSAHAVRRKMITYVCRMDVETWDTHWYDSMRPDHALFKVNVPEHTVDILFSESILFAICEAGVDLQGHMLDDYEPSTPIAIRRTYSPDGPRFVLSALGVHSKVTLHSSDVPRGCACRLLECERLPSSSSSSLSSLANGCDSSSSSSSSLPIALAWGPGGAVAFDNHVKPEHVFVRILADAVPTLGFAAAADVAEAFAIALRLDVLELFQLVGMEWLHHNCQFGAGRFERSLVDVAHCFLRGSMDRGRATLELLKAGMRADSAIDEVYGVADPSACRKDATLADAVKVHSLCLDVVQDSNASSASRMAAHALAERVVAWARAPSLKDEGGSAIAEMEDFRILRSLTEASAAIRQMRRRCVGSRDGDGDVDADADASANVPSNFGHADTLTKVEERVARLPSEDLSIALRGQAFDPKWALGLALMRGSHAAAAAVYASVGAWRHELACLSMRGDLRELEDALMRIGVARGRLSLEESVDRTRTLVALWPRSGWERLEEVLLGRFWNAGNESVVRALAFECGELLFSSAFWWRIGEQCMLSNGTTTIHKQL</sequence>
<dbReference type="EMBL" id="BNJQ01000035">
    <property type="protein sequence ID" value="GHP11524.1"/>
    <property type="molecule type" value="Genomic_DNA"/>
</dbReference>
<feature type="compositionally biased region" description="Polar residues" evidence="1">
    <location>
        <begin position="113"/>
        <end position="125"/>
    </location>
</feature>
<dbReference type="Proteomes" id="UP000660262">
    <property type="component" value="Unassembled WGS sequence"/>
</dbReference>
<evidence type="ECO:0000313" key="2">
    <source>
        <dbReference type="EMBL" id="GHP11524.1"/>
    </source>
</evidence>